<dbReference type="EMBL" id="AP026830">
    <property type="protein sequence ID" value="BDR92071.1"/>
    <property type="molecule type" value="Genomic_DNA"/>
</dbReference>
<dbReference type="RefSeq" id="WP_188602280.1">
    <property type="nucleotide sequence ID" value="NZ_AP026830.1"/>
</dbReference>
<accession>A0A830DY58</accession>
<dbReference type="Gene3D" id="3.30.700.20">
    <property type="entry name" value="Hypothetical protein ph0010, domain 1"/>
    <property type="match status" value="1"/>
</dbReference>
<sequence length="230" mass="26196">MQLFRPLNEKEYSSLVKYLRAKILERLSVKAEYNIDPTHLVKIAELKLGVFVSIEKLMYSDGMIKRVLRGSMGTIRPMKNLLEDSVTAALYAAFYDPRFSPISVAEVKNCVLEITIASPPIDVDGDWVRNSMVLGYHGLYIVDSGKATIILPQKVVELAEGYHQRTGKLLNNEGFINELCERLKICEPMSIRAFETQIIYELRPDGDVVERKLYLNRFLENGVKLPVANR</sequence>
<feature type="domain" description="AMMECR1" evidence="1">
    <location>
        <begin position="10"/>
        <end position="210"/>
    </location>
</feature>
<evidence type="ECO:0000259" key="1">
    <source>
        <dbReference type="PROSITE" id="PS51112"/>
    </source>
</evidence>
<evidence type="ECO:0000313" key="2">
    <source>
        <dbReference type="EMBL" id="BDR92071.1"/>
    </source>
</evidence>
<evidence type="ECO:0000313" key="5">
    <source>
        <dbReference type="Proteomes" id="UP001060771"/>
    </source>
</evidence>
<dbReference type="InterPro" id="IPR002733">
    <property type="entry name" value="AMMECR1_domain"/>
</dbReference>
<name>A0A830DY58_9CREN</name>
<reference evidence="3" key="2">
    <citation type="submission" date="2020-09" db="EMBL/GenBank/DDBJ databases">
        <authorList>
            <person name="Sun Q."/>
            <person name="Ohkuma M."/>
        </authorList>
    </citation>
    <scope>NUCLEOTIDE SEQUENCE</scope>
    <source>
        <strain evidence="3">JCM 11219</strain>
    </source>
</reference>
<keyword evidence="5" id="KW-1185">Reference proteome</keyword>
<reference evidence="2" key="4">
    <citation type="journal article" date="2023" name="Microbiol. Resour. Announc.">
        <title>Complete Genome Sequence of Vulcanisaeta souniana Strain IC-059, a Hyperthermophilic Archaeon Isolated from Hot Spring Water in Japan.</title>
        <authorList>
            <person name="Kato S."/>
            <person name="Itoh T."/>
            <person name="Wu L."/>
            <person name="Ma J."/>
            <person name="Ohkuma M."/>
        </authorList>
    </citation>
    <scope>NUCLEOTIDE SEQUENCE</scope>
    <source>
        <strain evidence="2">JCM 11219</strain>
    </source>
</reference>
<dbReference type="EMBL" id="BMNM01000001">
    <property type="protein sequence ID" value="GGI68120.1"/>
    <property type="molecule type" value="Genomic_DNA"/>
</dbReference>
<evidence type="ECO:0000313" key="4">
    <source>
        <dbReference type="Proteomes" id="UP000657075"/>
    </source>
</evidence>
<protein>
    <recommendedName>
        <fullName evidence="1">AMMECR1 domain-containing protein</fullName>
    </recommendedName>
</protein>
<dbReference type="PROSITE" id="PS51112">
    <property type="entry name" value="AMMECR1"/>
    <property type="match status" value="1"/>
</dbReference>
<organism evidence="3 4">
    <name type="scientific">Vulcanisaeta souniana JCM 11219</name>
    <dbReference type="NCBI Taxonomy" id="1293586"/>
    <lineage>
        <taxon>Archaea</taxon>
        <taxon>Thermoproteota</taxon>
        <taxon>Thermoprotei</taxon>
        <taxon>Thermoproteales</taxon>
        <taxon>Thermoproteaceae</taxon>
        <taxon>Vulcanisaeta</taxon>
    </lineage>
</organism>
<reference evidence="5" key="3">
    <citation type="submission" date="2022-09" db="EMBL/GenBank/DDBJ databases">
        <title>Complete genome sequence of Vulcanisaeta souniana.</title>
        <authorList>
            <person name="Kato S."/>
            <person name="Itoh T."/>
            <person name="Ohkuma M."/>
        </authorList>
    </citation>
    <scope>NUCLEOTIDE SEQUENCE [LARGE SCALE GENOMIC DNA]</scope>
    <source>
        <strain evidence="5">JCM 11219</strain>
    </source>
</reference>
<dbReference type="GeneID" id="76206710"/>
<dbReference type="InterPro" id="IPR036071">
    <property type="entry name" value="AMMECR1_dom_sf"/>
</dbReference>
<proteinExistence type="predicted"/>
<dbReference type="AlphaFoldDB" id="A0A830DY58"/>
<reference evidence="3" key="1">
    <citation type="journal article" date="2014" name="Int. J. Syst. Evol. Microbiol.">
        <title>Complete genome sequence of Corynebacterium casei LMG S-19264T (=DSM 44701T), isolated from a smear-ripened cheese.</title>
        <authorList>
            <consortium name="US DOE Joint Genome Institute (JGI-PGF)"/>
            <person name="Walter F."/>
            <person name="Albersmeier A."/>
            <person name="Kalinowski J."/>
            <person name="Ruckert C."/>
        </authorList>
    </citation>
    <scope>NUCLEOTIDE SEQUENCE</scope>
    <source>
        <strain evidence="3">JCM 11219</strain>
    </source>
</reference>
<dbReference type="Pfam" id="PF01871">
    <property type="entry name" value="AMMECR1"/>
    <property type="match status" value="1"/>
</dbReference>
<evidence type="ECO:0000313" key="3">
    <source>
        <dbReference type="EMBL" id="GGI68120.1"/>
    </source>
</evidence>
<gene>
    <name evidence="3" type="ORF">GCM10007112_01430</name>
    <name evidence="2" type="ORF">Vsou_11640</name>
</gene>
<dbReference type="InterPro" id="IPR027485">
    <property type="entry name" value="AMMECR1_N"/>
</dbReference>
<dbReference type="SUPFAM" id="SSF143447">
    <property type="entry name" value="AMMECR1-like"/>
    <property type="match status" value="1"/>
</dbReference>
<dbReference type="OrthoDB" id="25187at2157"/>
<dbReference type="Proteomes" id="UP000657075">
    <property type="component" value="Unassembled WGS sequence"/>
</dbReference>
<dbReference type="Proteomes" id="UP001060771">
    <property type="component" value="Chromosome"/>
</dbReference>